<evidence type="ECO:0000256" key="2">
    <source>
        <dbReference type="ARBA" id="ARBA00012438"/>
    </source>
</evidence>
<evidence type="ECO:0000256" key="4">
    <source>
        <dbReference type="ARBA" id="ARBA00022553"/>
    </source>
</evidence>
<keyword evidence="3" id="KW-0600">Photoreceptor protein</keyword>
<dbReference type="SMART" id="SM00065">
    <property type="entry name" value="GAF"/>
    <property type="match status" value="1"/>
</dbReference>
<dbReference type="Gene3D" id="3.30.565.10">
    <property type="entry name" value="Histidine kinase-like ATPase, C-terminal domain"/>
    <property type="match status" value="1"/>
</dbReference>
<dbReference type="OrthoDB" id="9760752at2"/>
<keyword evidence="4 12" id="KW-0597">Phosphoprotein</keyword>
<evidence type="ECO:0000259" key="14">
    <source>
        <dbReference type="PROSITE" id="PS50110"/>
    </source>
</evidence>
<evidence type="ECO:0000256" key="10">
    <source>
        <dbReference type="ARBA" id="ARBA00022991"/>
    </source>
</evidence>
<feature type="domain" description="Phytochrome chromophore attachment site" evidence="13">
    <location>
        <begin position="144"/>
        <end position="301"/>
    </location>
</feature>
<reference evidence="15 16" key="1">
    <citation type="journal article" date="2015" name="Int. J. Syst. Evol. Microbiol.">
        <title>Sphingomonas hengshuiensis sp. nov., isolated from lake wetland.</title>
        <authorList>
            <person name="Wei S."/>
            <person name="Wang T."/>
            <person name="Liu H."/>
            <person name="Zhang C."/>
            <person name="Guo J."/>
            <person name="Wang Q."/>
            <person name="Liang K."/>
            <person name="Zhang Z."/>
        </authorList>
    </citation>
    <scope>NUCLEOTIDE SEQUENCE [LARGE SCALE GENOMIC DNA]</scope>
    <source>
        <strain evidence="15 16">WHSC-8</strain>
    </source>
</reference>
<dbReference type="InterPro" id="IPR029016">
    <property type="entry name" value="GAF-like_dom_sf"/>
</dbReference>
<dbReference type="EMBL" id="CP010836">
    <property type="protein sequence ID" value="AJP71046.1"/>
    <property type="molecule type" value="Genomic_DNA"/>
</dbReference>
<keyword evidence="16" id="KW-1185">Reference proteome</keyword>
<keyword evidence="5" id="KW-0716">Sensory transduction</keyword>
<keyword evidence="8" id="KW-0418">Kinase</keyword>
<comment type="catalytic activity">
    <reaction evidence="1">
        <text>ATP + protein L-histidine = ADP + protein N-phospho-L-histidine.</text>
        <dbReference type="EC" id="2.7.13.3"/>
    </reaction>
</comment>
<feature type="domain" description="Response regulatory" evidence="14">
    <location>
        <begin position="737"/>
        <end position="848"/>
    </location>
</feature>
<dbReference type="InterPro" id="IPR013654">
    <property type="entry name" value="PAS_2"/>
</dbReference>
<dbReference type="KEGG" id="sphi:TS85_03250"/>
<dbReference type="RefSeq" id="WP_044330379.1">
    <property type="nucleotide sequence ID" value="NZ_CP010836.1"/>
</dbReference>
<reference evidence="15 16" key="2">
    <citation type="submission" date="2015-02" db="EMBL/GenBank/DDBJ databases">
        <title>The complete genome of Sphingomonas hengshuiensis sp. WHSC-8 isolated from soil of Hengshui Lake.</title>
        <authorList>
            <person name="Wei S."/>
            <person name="Guo J."/>
            <person name="Su C."/>
            <person name="Wu R."/>
            <person name="Zhang Z."/>
            <person name="Liang K."/>
            <person name="Li H."/>
            <person name="Wang T."/>
            <person name="Liu H."/>
            <person name="Zhang C."/>
            <person name="Li Z."/>
            <person name="Wang Q."/>
            <person name="Meng J."/>
        </authorList>
    </citation>
    <scope>NUCLEOTIDE SEQUENCE [LARGE SCALE GENOMIC DNA]</scope>
    <source>
        <strain evidence="15 16">WHSC-8</strain>
    </source>
</reference>
<dbReference type="InterPro" id="IPR016132">
    <property type="entry name" value="Phyto_chromo_attachment"/>
</dbReference>
<dbReference type="Pfam" id="PF07536">
    <property type="entry name" value="HWE_HK"/>
    <property type="match status" value="1"/>
</dbReference>
<dbReference type="Pfam" id="PF00360">
    <property type="entry name" value="PHY"/>
    <property type="match status" value="1"/>
</dbReference>
<dbReference type="GO" id="GO:0005524">
    <property type="term" value="F:ATP binding"/>
    <property type="evidence" value="ECO:0007669"/>
    <property type="project" value="UniProtKB-KW"/>
</dbReference>
<dbReference type="InterPro" id="IPR009219">
    <property type="entry name" value="Bactrphtchr_CheY"/>
</dbReference>
<evidence type="ECO:0000256" key="11">
    <source>
        <dbReference type="ARBA" id="ARBA00023170"/>
    </source>
</evidence>
<dbReference type="GO" id="GO:0009881">
    <property type="term" value="F:photoreceptor activity"/>
    <property type="evidence" value="ECO:0007669"/>
    <property type="project" value="UniProtKB-KW"/>
</dbReference>
<dbReference type="InterPro" id="IPR036890">
    <property type="entry name" value="HATPase_C_sf"/>
</dbReference>
<dbReference type="Gene3D" id="3.30.450.270">
    <property type="match status" value="1"/>
</dbReference>
<dbReference type="InterPro" id="IPR043150">
    <property type="entry name" value="Phytochrome_PHY_sf"/>
</dbReference>
<dbReference type="Pfam" id="PF01590">
    <property type="entry name" value="GAF"/>
    <property type="match status" value="1"/>
</dbReference>
<evidence type="ECO:0000259" key="13">
    <source>
        <dbReference type="PROSITE" id="PS50046"/>
    </source>
</evidence>
<dbReference type="InterPro" id="IPR003018">
    <property type="entry name" value="GAF"/>
</dbReference>
<dbReference type="SMART" id="SM00448">
    <property type="entry name" value="REC"/>
    <property type="match status" value="1"/>
</dbReference>
<evidence type="ECO:0000256" key="6">
    <source>
        <dbReference type="ARBA" id="ARBA00022679"/>
    </source>
</evidence>
<gene>
    <name evidence="15" type="ORF">TS85_03250</name>
</gene>
<accession>A0A7U4J6A3</accession>
<evidence type="ECO:0000256" key="9">
    <source>
        <dbReference type="ARBA" id="ARBA00022840"/>
    </source>
</evidence>
<dbReference type="PROSITE" id="PS50110">
    <property type="entry name" value="RESPONSE_REGULATORY"/>
    <property type="match status" value="1"/>
</dbReference>
<dbReference type="SUPFAM" id="SSF55785">
    <property type="entry name" value="PYP-like sensor domain (PAS domain)"/>
    <property type="match status" value="1"/>
</dbReference>
<organism evidence="15 16">
    <name type="scientific">Sphingomonas hengshuiensis</name>
    <dbReference type="NCBI Taxonomy" id="1609977"/>
    <lineage>
        <taxon>Bacteria</taxon>
        <taxon>Pseudomonadati</taxon>
        <taxon>Pseudomonadota</taxon>
        <taxon>Alphaproteobacteria</taxon>
        <taxon>Sphingomonadales</taxon>
        <taxon>Sphingomonadaceae</taxon>
        <taxon>Sphingomonas</taxon>
    </lineage>
</organism>
<name>A0A7U4J6A3_9SPHN</name>
<dbReference type="PIRSF" id="PIRSF036397">
    <property type="entry name" value="Bactrphtchrm_rec"/>
    <property type="match status" value="1"/>
</dbReference>
<dbReference type="GO" id="GO:0000160">
    <property type="term" value="P:phosphorelay signal transduction system"/>
    <property type="evidence" value="ECO:0007669"/>
    <property type="project" value="InterPro"/>
</dbReference>
<dbReference type="InterPro" id="IPR001789">
    <property type="entry name" value="Sig_transdc_resp-reg_receiver"/>
</dbReference>
<evidence type="ECO:0000256" key="5">
    <source>
        <dbReference type="ARBA" id="ARBA00022606"/>
    </source>
</evidence>
<dbReference type="GO" id="GO:0004673">
    <property type="term" value="F:protein histidine kinase activity"/>
    <property type="evidence" value="ECO:0007669"/>
    <property type="project" value="UniProtKB-EC"/>
</dbReference>
<dbReference type="SUPFAM" id="SSF55781">
    <property type="entry name" value="GAF domain-like"/>
    <property type="match status" value="2"/>
</dbReference>
<dbReference type="Gene3D" id="3.30.450.40">
    <property type="match status" value="1"/>
</dbReference>
<dbReference type="PANTHER" id="PTHR41523">
    <property type="entry name" value="TWO-COMPONENT SYSTEM SENSOR PROTEIN"/>
    <property type="match status" value="1"/>
</dbReference>
<dbReference type="GO" id="GO:0006355">
    <property type="term" value="P:regulation of DNA-templated transcription"/>
    <property type="evidence" value="ECO:0007669"/>
    <property type="project" value="InterPro"/>
</dbReference>
<dbReference type="Proteomes" id="UP000032300">
    <property type="component" value="Chromosome"/>
</dbReference>
<evidence type="ECO:0000256" key="1">
    <source>
        <dbReference type="ARBA" id="ARBA00000085"/>
    </source>
</evidence>
<dbReference type="PANTHER" id="PTHR41523:SF7">
    <property type="entry name" value="HISTIDINE KINASE"/>
    <property type="match status" value="1"/>
</dbReference>
<dbReference type="EC" id="2.7.13.3" evidence="2"/>
<dbReference type="PRINTS" id="PR01033">
    <property type="entry name" value="PHYTOCHROME"/>
</dbReference>
<evidence type="ECO:0000256" key="12">
    <source>
        <dbReference type="PROSITE-ProRule" id="PRU00169"/>
    </source>
</evidence>
<dbReference type="InterPro" id="IPR011102">
    <property type="entry name" value="Sig_transdc_His_kinase_HWE"/>
</dbReference>
<dbReference type="InterPro" id="IPR001294">
    <property type="entry name" value="Phytochrome"/>
</dbReference>
<keyword evidence="10" id="KW-0157">Chromophore</keyword>
<dbReference type="SMART" id="SM00911">
    <property type="entry name" value="HWE_HK"/>
    <property type="match status" value="1"/>
</dbReference>
<dbReference type="AlphaFoldDB" id="A0A7U4J6A3"/>
<proteinExistence type="predicted"/>
<evidence type="ECO:0000313" key="15">
    <source>
        <dbReference type="EMBL" id="AJP71046.1"/>
    </source>
</evidence>
<keyword evidence="7" id="KW-0547">Nucleotide-binding</keyword>
<dbReference type="Gene3D" id="3.30.450.20">
    <property type="entry name" value="PAS domain"/>
    <property type="match status" value="1"/>
</dbReference>
<evidence type="ECO:0000256" key="3">
    <source>
        <dbReference type="ARBA" id="ARBA00022543"/>
    </source>
</evidence>
<dbReference type="GO" id="GO:0009584">
    <property type="term" value="P:detection of visible light"/>
    <property type="evidence" value="ECO:0007669"/>
    <property type="project" value="InterPro"/>
</dbReference>
<evidence type="ECO:0000313" key="16">
    <source>
        <dbReference type="Proteomes" id="UP000032300"/>
    </source>
</evidence>
<keyword evidence="11" id="KW-0675">Receptor</keyword>
<evidence type="ECO:0000256" key="8">
    <source>
        <dbReference type="ARBA" id="ARBA00022777"/>
    </source>
</evidence>
<evidence type="ECO:0000256" key="7">
    <source>
        <dbReference type="ARBA" id="ARBA00022741"/>
    </source>
</evidence>
<dbReference type="PROSITE" id="PS50046">
    <property type="entry name" value="PHYTOCHROME_2"/>
    <property type="match status" value="1"/>
</dbReference>
<keyword evidence="9" id="KW-0067">ATP-binding</keyword>
<feature type="modified residue" description="4-aspartylphosphate" evidence="12">
    <location>
        <position position="787"/>
    </location>
</feature>
<dbReference type="InterPro" id="IPR035965">
    <property type="entry name" value="PAS-like_dom_sf"/>
</dbReference>
<dbReference type="Pfam" id="PF08446">
    <property type="entry name" value="PAS_2"/>
    <property type="match status" value="1"/>
</dbReference>
<dbReference type="SUPFAM" id="SSF52172">
    <property type="entry name" value="CheY-like"/>
    <property type="match status" value="1"/>
</dbReference>
<dbReference type="Gene3D" id="3.40.50.2300">
    <property type="match status" value="1"/>
</dbReference>
<dbReference type="InterPro" id="IPR011006">
    <property type="entry name" value="CheY-like_superfamily"/>
</dbReference>
<sequence length="850" mass="92483">MTDTDQVSVDLTNCDREPIHQLGAIQPFGFLLSLSTDWLVRRASANVEAFFGIPAAEMLGGSAIDLLGGHAVHTLRNRLAVLRGADAVERVFGLEVANGRRFDFALHMLGDAIVLEGEDSTDDANTDAGSAIRAMMARLDATEDRQTFYREGARQIRALTGFDRVMVYRFDPDGSGVVVAEVARAGIGSFLELRYPASDIPQQARALYIRTPFRIIADVDAVPVPILPRLDETGAPIDLSLSVLRSVSPIHIEYLKNMGVGASMSISIIVEGRLWGLFACHHYSPRRPGFERRSVAELFGQMFALKLEGREREEMAVYETAARGNSDRLLAAVAGDATLLDNPEWLGAMLRETVPADGIAIWLDGKSATTGMTPPPEALPGIIRRLNAMAAGRIFATDRLADALPAAEDYSDVAAGMLAIPISRSPRDYVLLFRQEKIRTVKWAGDPHKPAEYGPNGPRLSPRQSFALWSQEVRGRSDPFSALEQRVAEMLRASLIEVVLRLSDDAQEERRRFSERQELLIAELNHRVRNILSLIRGLVRQSLDPAADTRNTVALLEGRIESLARAHDQITQDNWSAAPLGRLIETEAAAYLGGRSRRLVCEGTPVLLHPSAFSTLALVFHELMTNSAKYGALSDSGTVHVGWRLDDEGALHIAWRERGGPAVQAPTRQGFGTTIIQRSIPYDLGGHAVVRYALAGLEADFCVPARHVEPDANGRAPALPAASPVDPGDDRPVLSGAVLLVEDSLIIAMDAEDILTRLGAARVVTASGVAQALDEIDRDAFQIAVLDVNLGHETSLPIADRLRATGTPYVFATGYGEQLRLPDDHAGVEVIQKPYTLASIAQALRRALDD</sequence>
<dbReference type="InterPro" id="IPR013515">
    <property type="entry name" value="Phytochrome_cen-reg"/>
</dbReference>
<keyword evidence="6" id="KW-0808">Transferase</keyword>
<protein>
    <recommendedName>
        <fullName evidence="2">histidine kinase</fullName>
        <ecNumber evidence="2">2.7.13.3</ecNumber>
    </recommendedName>
</protein>